<dbReference type="GO" id="GO:0051539">
    <property type="term" value="F:4 iron, 4 sulfur cluster binding"/>
    <property type="evidence" value="ECO:0007669"/>
    <property type="project" value="UniProtKB-KW"/>
</dbReference>
<evidence type="ECO:0000256" key="4">
    <source>
        <dbReference type="ARBA" id="ARBA00022737"/>
    </source>
</evidence>
<keyword evidence="5" id="KW-0249">Electron transport</keyword>
<keyword evidence="4" id="KW-0677">Repeat</keyword>
<evidence type="ECO:0000313" key="9">
    <source>
        <dbReference type="EMBL" id="HIQ79118.1"/>
    </source>
</evidence>
<dbReference type="PANTHER" id="PTHR43687">
    <property type="entry name" value="ADENYLYLSULFATE REDUCTASE, BETA SUBUNIT"/>
    <property type="match status" value="1"/>
</dbReference>
<evidence type="ECO:0000256" key="6">
    <source>
        <dbReference type="ARBA" id="ARBA00023004"/>
    </source>
</evidence>
<reference evidence="9" key="1">
    <citation type="submission" date="2020-10" db="EMBL/GenBank/DDBJ databases">
        <authorList>
            <person name="Gilroy R."/>
        </authorList>
    </citation>
    <scope>NUCLEOTIDE SEQUENCE</scope>
    <source>
        <strain evidence="9">ChiBcolR7-354</strain>
    </source>
</reference>
<dbReference type="Pfam" id="PF12724">
    <property type="entry name" value="Flavodoxin_5"/>
    <property type="match status" value="1"/>
</dbReference>
<evidence type="ECO:0000256" key="7">
    <source>
        <dbReference type="ARBA" id="ARBA00023014"/>
    </source>
</evidence>
<evidence type="ECO:0000313" key="10">
    <source>
        <dbReference type="Proteomes" id="UP000824262"/>
    </source>
</evidence>
<dbReference type="InterPro" id="IPR017900">
    <property type="entry name" value="4Fe4S_Fe_S_CS"/>
</dbReference>
<sequence>MIVYYSGTGNSAHCARSLAGALGDECVSAFEYIKNGVAAELSSERPYVFVSPTYGWQLPRIFAGFIRSARLNGSREAYFVMTCGSEIGNAGKGLRALCAERGLDYRGVLEVVMPENYIALFSAPGPEEAKHIIGRAAPVLEHGAELIRRGEPFPERAPGALDRLKSGIVNSVFYKFVIRDKAFTVTDRCVSCGKCAEVCPTNNITLSGGRPVYHGKCTHCMACICRCPAQAIEYGRSTAKKVRYYLDE</sequence>
<feature type="domain" description="4Fe-4S ferredoxin-type" evidence="8">
    <location>
        <begin position="180"/>
        <end position="209"/>
    </location>
</feature>
<comment type="caution">
    <text evidence="9">The sequence shown here is derived from an EMBL/GenBank/DDBJ whole genome shotgun (WGS) entry which is preliminary data.</text>
</comment>
<gene>
    <name evidence="9" type="ORF">IAB77_07655</name>
</gene>
<dbReference type="Gene3D" id="3.30.70.20">
    <property type="match status" value="1"/>
</dbReference>
<dbReference type="PANTHER" id="PTHR43687:SF6">
    <property type="entry name" value="L-ASPARTATE SEMIALDEHYDE SULFURTRANSFERASE IRON-SULFUR SUBUNIT"/>
    <property type="match status" value="1"/>
</dbReference>
<dbReference type="SUPFAM" id="SSF54862">
    <property type="entry name" value="4Fe-4S ferredoxins"/>
    <property type="match status" value="1"/>
</dbReference>
<dbReference type="SUPFAM" id="SSF52218">
    <property type="entry name" value="Flavoproteins"/>
    <property type="match status" value="1"/>
</dbReference>
<reference evidence="9" key="2">
    <citation type="journal article" date="2021" name="PeerJ">
        <title>Extensive microbial diversity within the chicken gut microbiome revealed by metagenomics and culture.</title>
        <authorList>
            <person name="Gilroy R."/>
            <person name="Ravi A."/>
            <person name="Getino M."/>
            <person name="Pursley I."/>
            <person name="Horton D.L."/>
            <person name="Alikhan N.F."/>
            <person name="Baker D."/>
            <person name="Gharbi K."/>
            <person name="Hall N."/>
            <person name="Watson M."/>
            <person name="Adriaenssens E.M."/>
            <person name="Foster-Nyarko E."/>
            <person name="Jarju S."/>
            <person name="Secka A."/>
            <person name="Antonio M."/>
            <person name="Oren A."/>
            <person name="Chaudhuri R.R."/>
            <person name="La Ragione R."/>
            <person name="Hildebrand F."/>
            <person name="Pallen M.J."/>
        </authorList>
    </citation>
    <scope>NUCLEOTIDE SEQUENCE</scope>
    <source>
        <strain evidence="9">ChiBcolR7-354</strain>
    </source>
</reference>
<dbReference type="PROSITE" id="PS00198">
    <property type="entry name" value="4FE4S_FER_1"/>
    <property type="match status" value="2"/>
</dbReference>
<dbReference type="Proteomes" id="UP000824262">
    <property type="component" value="Unassembled WGS sequence"/>
</dbReference>
<dbReference type="InterPro" id="IPR047964">
    <property type="entry name" value="EFR1-like"/>
</dbReference>
<keyword evidence="1" id="KW-0813">Transport</keyword>
<name>A0A9D1CT61_9FIRM</name>
<protein>
    <submittedName>
        <fullName evidence="9">EFR1 family ferrodoxin</fullName>
    </submittedName>
</protein>
<dbReference type="InterPro" id="IPR029039">
    <property type="entry name" value="Flavoprotein-like_sf"/>
</dbReference>
<proteinExistence type="predicted"/>
<evidence type="ECO:0000256" key="1">
    <source>
        <dbReference type="ARBA" id="ARBA00022448"/>
    </source>
</evidence>
<dbReference type="InterPro" id="IPR050572">
    <property type="entry name" value="Fe-S_Ferredoxin"/>
</dbReference>
<dbReference type="NCBIfam" id="NF038196">
    <property type="entry name" value="ferrodoxin_EFR1"/>
    <property type="match status" value="1"/>
</dbReference>
<evidence type="ECO:0000256" key="5">
    <source>
        <dbReference type="ARBA" id="ARBA00022982"/>
    </source>
</evidence>
<keyword evidence="3" id="KW-0479">Metal-binding</keyword>
<dbReference type="Pfam" id="PF00037">
    <property type="entry name" value="Fer4"/>
    <property type="match status" value="1"/>
</dbReference>
<dbReference type="AlphaFoldDB" id="A0A9D1CT61"/>
<dbReference type="GO" id="GO:0046872">
    <property type="term" value="F:metal ion binding"/>
    <property type="evidence" value="ECO:0007669"/>
    <property type="project" value="UniProtKB-KW"/>
</dbReference>
<dbReference type="InterPro" id="IPR026816">
    <property type="entry name" value="Flavodoxin_dom"/>
</dbReference>
<evidence type="ECO:0000259" key="8">
    <source>
        <dbReference type="PROSITE" id="PS51379"/>
    </source>
</evidence>
<keyword evidence="2" id="KW-0004">4Fe-4S</keyword>
<dbReference type="PROSITE" id="PS51379">
    <property type="entry name" value="4FE4S_FER_2"/>
    <property type="match status" value="2"/>
</dbReference>
<organism evidence="9 10">
    <name type="scientific">Candidatus Scatomorpha intestinavium</name>
    <dbReference type="NCBI Taxonomy" id="2840922"/>
    <lineage>
        <taxon>Bacteria</taxon>
        <taxon>Bacillati</taxon>
        <taxon>Bacillota</taxon>
        <taxon>Clostridia</taxon>
        <taxon>Eubacteriales</taxon>
        <taxon>Candidatus Scatomorpha</taxon>
    </lineage>
</organism>
<keyword evidence="6" id="KW-0408">Iron</keyword>
<evidence type="ECO:0000256" key="2">
    <source>
        <dbReference type="ARBA" id="ARBA00022485"/>
    </source>
</evidence>
<dbReference type="EMBL" id="DVGA01000078">
    <property type="protein sequence ID" value="HIQ79118.1"/>
    <property type="molecule type" value="Genomic_DNA"/>
</dbReference>
<dbReference type="Gene3D" id="3.40.50.360">
    <property type="match status" value="1"/>
</dbReference>
<feature type="domain" description="4Fe-4S ferredoxin-type" evidence="8">
    <location>
        <begin position="212"/>
        <end position="237"/>
    </location>
</feature>
<evidence type="ECO:0000256" key="3">
    <source>
        <dbReference type="ARBA" id="ARBA00022723"/>
    </source>
</evidence>
<accession>A0A9D1CT61</accession>
<dbReference type="InterPro" id="IPR017896">
    <property type="entry name" value="4Fe4S_Fe-S-bd"/>
</dbReference>
<keyword evidence="7" id="KW-0411">Iron-sulfur</keyword>